<dbReference type="InterPro" id="IPR001128">
    <property type="entry name" value="Cyt_P450"/>
</dbReference>
<evidence type="ECO:0000256" key="1">
    <source>
        <dbReference type="ARBA" id="ARBA00001971"/>
    </source>
</evidence>
<evidence type="ECO:0000256" key="8">
    <source>
        <dbReference type="ARBA" id="ARBA00023033"/>
    </source>
</evidence>
<evidence type="ECO:0000256" key="7">
    <source>
        <dbReference type="ARBA" id="ARBA00023004"/>
    </source>
</evidence>
<dbReference type="Proteomes" id="UP000054279">
    <property type="component" value="Unassembled WGS sequence"/>
</dbReference>
<evidence type="ECO:0000256" key="3">
    <source>
        <dbReference type="ARBA" id="ARBA00010617"/>
    </source>
</evidence>
<dbReference type="PRINTS" id="PR00463">
    <property type="entry name" value="EP450I"/>
</dbReference>
<evidence type="ECO:0000256" key="9">
    <source>
        <dbReference type="PIRSR" id="PIRSR602401-1"/>
    </source>
</evidence>
<dbReference type="Gene3D" id="1.10.630.10">
    <property type="entry name" value="Cytochrome P450"/>
    <property type="match status" value="1"/>
</dbReference>
<dbReference type="AlphaFoldDB" id="A0A0C9UXU1"/>
<dbReference type="SUPFAM" id="SSF48264">
    <property type="entry name" value="Cytochrome P450"/>
    <property type="match status" value="1"/>
</dbReference>
<keyword evidence="8 10" id="KW-0503">Monooxygenase</keyword>
<evidence type="ECO:0000313" key="12">
    <source>
        <dbReference type="Proteomes" id="UP000054279"/>
    </source>
</evidence>
<dbReference type="GO" id="GO:0004497">
    <property type="term" value="F:monooxygenase activity"/>
    <property type="evidence" value="ECO:0007669"/>
    <property type="project" value="UniProtKB-KW"/>
</dbReference>
<comment type="pathway">
    <text evidence="2">Secondary metabolite biosynthesis.</text>
</comment>
<dbReference type="Pfam" id="PF00067">
    <property type="entry name" value="p450"/>
    <property type="match status" value="1"/>
</dbReference>
<gene>
    <name evidence="11" type="ORF">M422DRAFT_263776</name>
</gene>
<dbReference type="PANTHER" id="PTHR24305:SF166">
    <property type="entry name" value="CYTOCHROME P450 12A4, MITOCHONDRIAL-RELATED"/>
    <property type="match status" value="1"/>
</dbReference>
<keyword evidence="5 9" id="KW-0479">Metal-binding</keyword>
<accession>A0A0C9UXU1</accession>
<evidence type="ECO:0000256" key="2">
    <source>
        <dbReference type="ARBA" id="ARBA00005179"/>
    </source>
</evidence>
<dbReference type="PROSITE" id="PS00086">
    <property type="entry name" value="CYTOCHROME_P450"/>
    <property type="match status" value="1"/>
</dbReference>
<dbReference type="HOGENOM" id="CLU_001570_5_11_1"/>
<comment type="cofactor">
    <cofactor evidence="1 9">
        <name>heme</name>
        <dbReference type="ChEBI" id="CHEBI:30413"/>
    </cofactor>
</comment>
<evidence type="ECO:0000313" key="11">
    <source>
        <dbReference type="EMBL" id="KIJ34127.1"/>
    </source>
</evidence>
<reference evidence="11 12" key="1">
    <citation type="submission" date="2014-06" db="EMBL/GenBank/DDBJ databases">
        <title>Evolutionary Origins and Diversification of the Mycorrhizal Mutualists.</title>
        <authorList>
            <consortium name="DOE Joint Genome Institute"/>
            <consortium name="Mycorrhizal Genomics Consortium"/>
            <person name="Kohler A."/>
            <person name="Kuo A."/>
            <person name="Nagy L.G."/>
            <person name="Floudas D."/>
            <person name="Copeland A."/>
            <person name="Barry K.W."/>
            <person name="Cichocki N."/>
            <person name="Veneault-Fourrey C."/>
            <person name="LaButti K."/>
            <person name="Lindquist E.A."/>
            <person name="Lipzen A."/>
            <person name="Lundell T."/>
            <person name="Morin E."/>
            <person name="Murat C."/>
            <person name="Riley R."/>
            <person name="Ohm R."/>
            <person name="Sun H."/>
            <person name="Tunlid A."/>
            <person name="Henrissat B."/>
            <person name="Grigoriev I.V."/>
            <person name="Hibbett D.S."/>
            <person name="Martin F."/>
        </authorList>
    </citation>
    <scope>NUCLEOTIDE SEQUENCE [LARGE SCALE GENOMIC DNA]</scope>
    <source>
        <strain evidence="11 12">SS14</strain>
    </source>
</reference>
<keyword evidence="7 9" id="KW-0408">Iron</keyword>
<dbReference type="GO" id="GO:0020037">
    <property type="term" value="F:heme binding"/>
    <property type="evidence" value="ECO:0007669"/>
    <property type="project" value="InterPro"/>
</dbReference>
<dbReference type="CDD" id="cd11069">
    <property type="entry name" value="CYP_FUM15-like"/>
    <property type="match status" value="1"/>
</dbReference>
<proteinExistence type="inferred from homology"/>
<keyword evidence="12" id="KW-1185">Reference proteome</keyword>
<dbReference type="PRINTS" id="PR00385">
    <property type="entry name" value="P450"/>
</dbReference>
<evidence type="ECO:0000256" key="6">
    <source>
        <dbReference type="ARBA" id="ARBA00023002"/>
    </source>
</evidence>
<dbReference type="EMBL" id="KN837203">
    <property type="protein sequence ID" value="KIJ34127.1"/>
    <property type="molecule type" value="Genomic_DNA"/>
</dbReference>
<organism evidence="11 12">
    <name type="scientific">Sphaerobolus stellatus (strain SS14)</name>
    <dbReference type="NCBI Taxonomy" id="990650"/>
    <lineage>
        <taxon>Eukaryota</taxon>
        <taxon>Fungi</taxon>
        <taxon>Dikarya</taxon>
        <taxon>Basidiomycota</taxon>
        <taxon>Agaricomycotina</taxon>
        <taxon>Agaricomycetes</taxon>
        <taxon>Phallomycetidae</taxon>
        <taxon>Geastrales</taxon>
        <taxon>Sphaerobolaceae</taxon>
        <taxon>Sphaerobolus</taxon>
    </lineage>
</organism>
<dbReference type="PANTHER" id="PTHR24305">
    <property type="entry name" value="CYTOCHROME P450"/>
    <property type="match status" value="1"/>
</dbReference>
<evidence type="ECO:0000256" key="10">
    <source>
        <dbReference type="RuleBase" id="RU000461"/>
    </source>
</evidence>
<dbReference type="GO" id="GO:0016705">
    <property type="term" value="F:oxidoreductase activity, acting on paired donors, with incorporation or reduction of molecular oxygen"/>
    <property type="evidence" value="ECO:0007669"/>
    <property type="project" value="InterPro"/>
</dbReference>
<dbReference type="InterPro" id="IPR002401">
    <property type="entry name" value="Cyt_P450_E_grp-I"/>
</dbReference>
<feature type="binding site" description="axial binding residue" evidence="9">
    <location>
        <position position="484"/>
    </location>
    <ligand>
        <name>heme</name>
        <dbReference type="ChEBI" id="CHEBI:30413"/>
    </ligand>
    <ligandPart>
        <name>Fe</name>
        <dbReference type="ChEBI" id="CHEBI:18248"/>
    </ligandPart>
</feature>
<name>A0A0C9UXU1_SPHS4</name>
<keyword evidence="6 10" id="KW-0560">Oxidoreductase</keyword>
<comment type="similarity">
    <text evidence="3 10">Belongs to the cytochrome P450 family.</text>
</comment>
<evidence type="ECO:0000256" key="5">
    <source>
        <dbReference type="ARBA" id="ARBA00022723"/>
    </source>
</evidence>
<dbReference type="GO" id="GO:0005506">
    <property type="term" value="F:iron ion binding"/>
    <property type="evidence" value="ECO:0007669"/>
    <property type="project" value="InterPro"/>
</dbReference>
<dbReference type="OrthoDB" id="1470350at2759"/>
<keyword evidence="4 9" id="KW-0349">Heme</keyword>
<dbReference type="InterPro" id="IPR036396">
    <property type="entry name" value="Cyt_P450_sf"/>
</dbReference>
<protein>
    <recommendedName>
        <fullName evidence="13">Cytochrome P450</fullName>
    </recommendedName>
</protein>
<evidence type="ECO:0000256" key="4">
    <source>
        <dbReference type="ARBA" id="ARBA00022617"/>
    </source>
</evidence>
<dbReference type="InterPro" id="IPR017972">
    <property type="entry name" value="Cyt_P450_CS"/>
</dbReference>
<evidence type="ECO:0008006" key="13">
    <source>
        <dbReference type="Google" id="ProtNLM"/>
    </source>
</evidence>
<sequence>MFDFQTLLAAACLVSFGFIGQKLIQRLRRHSIKYLQGPECHSWLVGNLPGIFRAEYAVKNEKRWVEEYGTALHIKGALGSDILYLADPKAMQYIFNTSGYNFHKTRQARVISSLITGKGLSFAEGNIHARQRRIMTPAFHFSTLRVFLPRFRSVAKKTTQKWNEIVQRMGGQGVIEMTSWMSKTTLDAMGETAFNYKFDSLDDGHSDLSRVYTNLIPDSFFKRSDKKLLFEAIWSYIPWWLVTIILRILPTHQLKRIREYMKEARRVARHIIDTARQEHPSVKGGAKDIMSILIKANSSENPKTKLDDESLMAQMTTFMFAGHDTTAATTSWALYHLARHPPAQKKLRDEIRQAKKNAAARGDSDLTIQDLDSMKYLAAVMKETLRYSPILSLLQRQAGRDDIIPLSTPLKTKTGETITSIPVSKGQVIYASIANYNRLKSVWGEDADEWRPERFLDSDYSKKQKTGLGVVANIATFGTGLRSCIGWRFAMTEMQTLLIEFIDMFEYAPVPGKDDIIPATQTIISPMLKGDEGHNQLPLLISPAPDSEDRG</sequence>
<dbReference type="InterPro" id="IPR050121">
    <property type="entry name" value="Cytochrome_P450_monoxygenase"/>
</dbReference>